<evidence type="ECO:0000256" key="1">
    <source>
        <dbReference type="ARBA" id="ARBA00005254"/>
    </source>
</evidence>
<name>J6F693_TRIAS</name>
<dbReference type="SUPFAM" id="SSF52096">
    <property type="entry name" value="ClpP/crotonase"/>
    <property type="match status" value="1"/>
</dbReference>
<dbReference type="OrthoDB" id="1696280at2759"/>
<dbReference type="GeneID" id="25986879"/>
<evidence type="ECO:0000256" key="2">
    <source>
        <dbReference type="RuleBase" id="RU003707"/>
    </source>
</evidence>
<dbReference type="GO" id="GO:0004165">
    <property type="term" value="F:delta(3)-delta(2)-enoyl-CoA isomerase activity"/>
    <property type="evidence" value="ECO:0007669"/>
    <property type="project" value="TreeGrafter"/>
</dbReference>
<dbReference type="EMBL" id="ALBS01000022">
    <property type="protein sequence ID" value="EJT52564.1"/>
    <property type="molecule type" value="Genomic_DNA"/>
</dbReference>
<organism evidence="3 4">
    <name type="scientific">Trichosporon asahii var. asahii (strain ATCC 90039 / CBS 2479 / JCM 2466 / KCTC 7840 / NBRC 103889/ NCYC 2677 / UAMH 7654)</name>
    <name type="common">Yeast</name>
    <dbReference type="NCBI Taxonomy" id="1186058"/>
    <lineage>
        <taxon>Eukaryota</taxon>
        <taxon>Fungi</taxon>
        <taxon>Dikarya</taxon>
        <taxon>Basidiomycota</taxon>
        <taxon>Agaricomycotina</taxon>
        <taxon>Tremellomycetes</taxon>
        <taxon>Trichosporonales</taxon>
        <taxon>Trichosporonaceae</taxon>
        <taxon>Trichosporon</taxon>
    </lineage>
</organism>
<dbReference type="RefSeq" id="XP_014183703.1">
    <property type="nucleotide sequence ID" value="XM_014328228.1"/>
</dbReference>
<dbReference type="InterPro" id="IPR018376">
    <property type="entry name" value="Enoyl-CoA_hyd/isom_CS"/>
</dbReference>
<dbReference type="AlphaFoldDB" id="J6F693"/>
<dbReference type="GO" id="GO:0006635">
    <property type="term" value="P:fatty acid beta-oxidation"/>
    <property type="evidence" value="ECO:0007669"/>
    <property type="project" value="TreeGrafter"/>
</dbReference>
<dbReference type="PANTHER" id="PTHR11941:SF75">
    <property type="entry name" value="ENOYL-COA HYDRATASE_ISOMERASE FAMILY PROTEIN"/>
    <property type="match status" value="1"/>
</dbReference>
<gene>
    <name evidence="3" type="ORF">A1Q1_03366</name>
</gene>
<dbReference type="PROSITE" id="PS00166">
    <property type="entry name" value="ENOYL_COA_HYDRATASE"/>
    <property type="match status" value="1"/>
</dbReference>
<dbReference type="KEGG" id="tasa:A1Q1_03366"/>
<dbReference type="InterPro" id="IPR001753">
    <property type="entry name" value="Enoyl-CoA_hydra/iso"/>
</dbReference>
<dbReference type="Gene3D" id="3.90.226.10">
    <property type="entry name" value="2-enoyl-CoA Hydratase, Chain A, domain 1"/>
    <property type="match status" value="1"/>
</dbReference>
<dbReference type="VEuPathDB" id="FungiDB:A1Q1_03366"/>
<dbReference type="PANTHER" id="PTHR11941">
    <property type="entry name" value="ENOYL-COA HYDRATASE-RELATED"/>
    <property type="match status" value="1"/>
</dbReference>
<evidence type="ECO:0000313" key="3">
    <source>
        <dbReference type="EMBL" id="EJT52564.1"/>
    </source>
</evidence>
<dbReference type="HOGENOM" id="CLU_009834_3_1_1"/>
<comment type="similarity">
    <text evidence="1 2">Belongs to the enoyl-CoA hydratase/isomerase family.</text>
</comment>
<sequence>MTTEQRYWKLDKFGPTNWVLTLSNPPDNRLPPNVIVDLLQRLDEVEAAWRSAWDKAPDDKKPGGSVVFASDSKKFWSNGLDPTKLTSPAFMQHALYPLQSRVMTFPLITIAAINGHCFAGGMLLALCCDYRLMTTGRGWMSMNEVSHPGKLSPALSGADGQLLIGEPIPSDVSNVLKARISPTYWTKVILAHRWTAQEALAAGIIDETVDNDGPNAGNLLKRAKEMALAKGPVIHTGVWGAIKAGTSVPVTDKPIRQRIAYRPEEERIMFKKKLATAKFRASKL</sequence>
<dbReference type="Proteomes" id="UP000002748">
    <property type="component" value="Unassembled WGS sequence"/>
</dbReference>
<dbReference type="CDD" id="cd06558">
    <property type="entry name" value="crotonase-like"/>
    <property type="match status" value="1"/>
</dbReference>
<reference evidence="3 4" key="1">
    <citation type="journal article" date="2012" name="Eukaryot. Cell">
        <title>Draft genome sequence of CBS 2479, the standard type strain of Trichosporon asahii.</title>
        <authorList>
            <person name="Yang R.Y."/>
            <person name="Li H.T."/>
            <person name="Zhu H."/>
            <person name="Zhou G.P."/>
            <person name="Wang M."/>
            <person name="Wang L."/>
        </authorList>
    </citation>
    <scope>NUCLEOTIDE SEQUENCE [LARGE SCALE GENOMIC DNA]</scope>
    <source>
        <strain evidence="4">ATCC 90039 / CBS 2479 / JCM 2466 / KCTC 7840 / NCYC 2677 / UAMH 7654</strain>
    </source>
</reference>
<proteinExistence type="inferred from homology"/>
<dbReference type="Pfam" id="PF00378">
    <property type="entry name" value="ECH_1"/>
    <property type="match status" value="1"/>
</dbReference>
<comment type="caution">
    <text evidence="3">The sequence shown here is derived from an EMBL/GenBank/DDBJ whole genome shotgun (WGS) entry which is preliminary data.</text>
</comment>
<evidence type="ECO:0000313" key="4">
    <source>
        <dbReference type="Proteomes" id="UP000002748"/>
    </source>
</evidence>
<evidence type="ECO:0008006" key="5">
    <source>
        <dbReference type="Google" id="ProtNLM"/>
    </source>
</evidence>
<dbReference type="InterPro" id="IPR029045">
    <property type="entry name" value="ClpP/crotonase-like_dom_sf"/>
</dbReference>
<accession>J6F693</accession>
<dbReference type="GO" id="GO:0005777">
    <property type="term" value="C:peroxisome"/>
    <property type="evidence" value="ECO:0007669"/>
    <property type="project" value="TreeGrafter"/>
</dbReference>
<protein>
    <recommendedName>
        <fullName evidence="5">Enoyl-CoA hydratase/isomerase</fullName>
    </recommendedName>
</protein>